<evidence type="ECO:0000313" key="4">
    <source>
        <dbReference type="Proteomes" id="UP000887229"/>
    </source>
</evidence>
<accession>A0A9P7ZFT6</accession>
<feature type="domain" description="C2H2-type" evidence="2">
    <location>
        <begin position="691"/>
        <end position="712"/>
    </location>
</feature>
<evidence type="ECO:0000256" key="1">
    <source>
        <dbReference type="SAM" id="MobiDB-lite"/>
    </source>
</evidence>
<comment type="caution">
    <text evidence="3">The sequence shown here is derived from an EMBL/GenBank/DDBJ whole genome shotgun (WGS) entry which is preliminary data.</text>
</comment>
<sequence length="716" mass="81893">MDDWNFSSSLSDEEESIFSVKEEECSADDDTIYENPGHDGFDGDGEEGLHGGNIHPPEYYRQGILTPVQRDTYQRYAKKTRLRLREVEAMWEQFNDQVLKSENPFHSISIPIVENFLEWTICQKLGKNGRLKRGTKTSGSLQTRWKLLSIVYKVATGQNFKPCIYEGISEVLQRLTEKYDLRTTRRRNRFMTVETLKAQIETTLSTTKKRFELGELRILAVLFLLLLAPGGSRPASILFLRFGDIKVTLARDPEGGPHNLIVKFTPEFTKTYLGAKESCTFTVPEGIFHRSLFLSTHVFLLAILFRCEAFRAPSLTQPEGIEQLTIHPKEDELPLPLKRELDDVFIFRQATKTPDGYATSANKPITYSMMRAWIVALGKIQGIECNVIMYSLRYLTGNKLDQSPNISDSLRNLSLGHTNSVPFQRHYLSREICADTFAIVLGENPNQALVTQSCSIAHSTSQRRPTKLTAEQVSTIENDPEIVKMRRRLQRMQPRSELYKNTHRKLRNAKQRKTNAMLQDVREGWTDKQAVEDIERQLRGEGFAPVPEDISTQPQHPAQKRMMEALTAEVQPTLEGQYRRRNRAIHALIAYCTVEEGPVSRVRNGGAAKKSPAQDTATHSALELATLSVFVSDSKQRPTRCFWCVGKARFLPLEDPRIPELIHEFHGPSDLTKHFRRRHLGNFRDDVTIQCPVCRLRLKHKMHLQNHALRIHGTVS</sequence>
<protein>
    <submittedName>
        <fullName evidence="3">C2H2 finger domain protein</fullName>
    </submittedName>
</protein>
<dbReference type="RefSeq" id="XP_046114699.1">
    <property type="nucleotide sequence ID" value="XM_046266227.1"/>
</dbReference>
<dbReference type="GeneID" id="70297130"/>
<dbReference type="PANTHER" id="PTHR37535">
    <property type="entry name" value="FLUG DOMAIN PROTEIN"/>
    <property type="match status" value="1"/>
</dbReference>
<reference evidence="3" key="1">
    <citation type="journal article" date="2021" name="IMA Fungus">
        <title>Genomic characterization of three marine fungi, including Emericellopsis atlantica sp. nov. with signatures of a generalist lifestyle and marine biomass degradation.</title>
        <authorList>
            <person name="Hagestad O.C."/>
            <person name="Hou L."/>
            <person name="Andersen J.H."/>
            <person name="Hansen E.H."/>
            <person name="Altermark B."/>
            <person name="Li C."/>
            <person name="Kuhnert E."/>
            <person name="Cox R.J."/>
            <person name="Crous P.W."/>
            <person name="Spatafora J.W."/>
            <person name="Lail K."/>
            <person name="Amirebrahimi M."/>
            <person name="Lipzen A."/>
            <person name="Pangilinan J."/>
            <person name="Andreopoulos W."/>
            <person name="Hayes R.D."/>
            <person name="Ng V."/>
            <person name="Grigoriev I.V."/>
            <person name="Jackson S.A."/>
            <person name="Sutton T.D.S."/>
            <person name="Dobson A.D.W."/>
            <person name="Rama T."/>
        </authorList>
    </citation>
    <scope>NUCLEOTIDE SEQUENCE</scope>
    <source>
        <strain evidence="3">TS7</strain>
    </source>
</reference>
<evidence type="ECO:0000259" key="2">
    <source>
        <dbReference type="PROSITE" id="PS00028"/>
    </source>
</evidence>
<dbReference type="PROSITE" id="PS00028">
    <property type="entry name" value="ZINC_FINGER_C2H2_1"/>
    <property type="match status" value="1"/>
</dbReference>
<dbReference type="InterPro" id="IPR021842">
    <property type="entry name" value="DUF3435"/>
</dbReference>
<dbReference type="Pfam" id="PF11917">
    <property type="entry name" value="DUF3435"/>
    <property type="match status" value="1"/>
</dbReference>
<feature type="compositionally biased region" description="Polar residues" evidence="1">
    <location>
        <begin position="1"/>
        <end position="10"/>
    </location>
</feature>
<evidence type="ECO:0000313" key="3">
    <source>
        <dbReference type="EMBL" id="KAG9250775.1"/>
    </source>
</evidence>
<dbReference type="OrthoDB" id="5131826at2759"/>
<dbReference type="InterPro" id="IPR013087">
    <property type="entry name" value="Znf_C2H2_type"/>
</dbReference>
<dbReference type="EMBL" id="MU251274">
    <property type="protein sequence ID" value="KAG9250775.1"/>
    <property type="molecule type" value="Genomic_DNA"/>
</dbReference>
<dbReference type="PANTHER" id="PTHR37535:SF2">
    <property type="entry name" value="FINGER DOMAIN PROTEIN, PUTATIVE (AFU_ORTHOLOGUE AFUA_6G09300)-RELATED"/>
    <property type="match status" value="1"/>
</dbReference>
<gene>
    <name evidence="3" type="ORF">F5Z01DRAFT_693730</name>
</gene>
<proteinExistence type="predicted"/>
<keyword evidence="4" id="KW-1185">Reference proteome</keyword>
<dbReference type="AlphaFoldDB" id="A0A9P7ZFT6"/>
<organism evidence="3 4">
    <name type="scientific">Emericellopsis atlantica</name>
    <dbReference type="NCBI Taxonomy" id="2614577"/>
    <lineage>
        <taxon>Eukaryota</taxon>
        <taxon>Fungi</taxon>
        <taxon>Dikarya</taxon>
        <taxon>Ascomycota</taxon>
        <taxon>Pezizomycotina</taxon>
        <taxon>Sordariomycetes</taxon>
        <taxon>Hypocreomycetidae</taxon>
        <taxon>Hypocreales</taxon>
        <taxon>Bionectriaceae</taxon>
        <taxon>Emericellopsis</taxon>
    </lineage>
</organism>
<feature type="region of interest" description="Disordered" evidence="1">
    <location>
        <begin position="1"/>
        <end position="56"/>
    </location>
</feature>
<dbReference type="Proteomes" id="UP000887229">
    <property type="component" value="Unassembled WGS sequence"/>
</dbReference>
<name>A0A9P7ZFT6_9HYPO</name>